<evidence type="ECO:0000313" key="2">
    <source>
        <dbReference type="Proteomes" id="UP000067444"/>
    </source>
</evidence>
<dbReference type="RefSeq" id="WP_049833984.1">
    <property type="nucleotide sequence ID" value="NZ_CP012160.1"/>
</dbReference>
<dbReference type="PANTHER" id="PTHR34387">
    <property type="entry name" value="SLR1258 PROTEIN"/>
    <property type="match status" value="1"/>
</dbReference>
<evidence type="ECO:0000313" key="1">
    <source>
        <dbReference type="EMBL" id="AKS45611.1"/>
    </source>
</evidence>
<keyword evidence="2" id="KW-1185">Reference proteome</keyword>
<dbReference type="Gene3D" id="3.30.70.2970">
    <property type="entry name" value="Protein of unknown function (DUF541), domain 2"/>
    <property type="match status" value="1"/>
</dbReference>
<dbReference type="InterPro" id="IPR007497">
    <property type="entry name" value="SIMPL/DUF541"/>
</dbReference>
<accession>A0A0K0Y3Y6</accession>
<sequence length="238" mass="24636">MRTYISLSLLTVTLAVAALSAPVAAQERSITVTGRGEISVEPDMATVIIGVQTEAEIAATALDEASAATAAILATLDGEGVLAEDIRSGAIRLNPRYSQSVLSSGTQITGYQAVNSVEVQVNDLDRLGGLLAAVVGDGANRLDGVHFGLQDPSEATDEARRRAVIEAARLADLYAQAAGVSVGELQLINEAGSVGYRPMVAETRQMELAASSPQYDVPVSPGKIDLNASVVLVYAIAD</sequence>
<dbReference type="AlphaFoldDB" id="A0A0K0Y3Y6"/>
<dbReference type="InterPro" id="IPR052022">
    <property type="entry name" value="26kDa_periplasmic_antigen"/>
</dbReference>
<name>A0A0K0Y3Y6_9RHOB</name>
<gene>
    <name evidence="1" type="ORF">OSB_10530</name>
</gene>
<dbReference type="Gene3D" id="3.30.110.170">
    <property type="entry name" value="Protein of unknown function (DUF541), domain 1"/>
    <property type="match status" value="1"/>
</dbReference>
<protein>
    <submittedName>
        <fullName evidence="1">26 kDa periplasmic immunogenic protein</fullName>
    </submittedName>
</protein>
<organism evidence="1 2">
    <name type="scientific">Octadecabacter temperatus</name>
    <dbReference type="NCBI Taxonomy" id="1458307"/>
    <lineage>
        <taxon>Bacteria</taxon>
        <taxon>Pseudomonadati</taxon>
        <taxon>Pseudomonadota</taxon>
        <taxon>Alphaproteobacteria</taxon>
        <taxon>Rhodobacterales</taxon>
        <taxon>Roseobacteraceae</taxon>
        <taxon>Octadecabacter</taxon>
    </lineage>
</organism>
<dbReference type="Pfam" id="PF04402">
    <property type="entry name" value="SIMPL"/>
    <property type="match status" value="1"/>
</dbReference>
<dbReference type="Proteomes" id="UP000067444">
    <property type="component" value="Chromosome"/>
</dbReference>
<dbReference type="PANTHER" id="PTHR34387:SF1">
    <property type="entry name" value="PERIPLASMIC IMMUNOGENIC PROTEIN"/>
    <property type="match status" value="1"/>
</dbReference>
<dbReference type="OrthoDB" id="9813144at2"/>
<reference evidence="1 2" key="1">
    <citation type="journal article" date="2015" name="Genome Announc.">
        <title>Closed Genome Sequence of Octadecabacter temperatus SB1, the First Mesophilic Species of the Genus Octadecabacter.</title>
        <authorList>
            <person name="Voget S."/>
            <person name="Billerbeck S."/>
            <person name="Simon M."/>
            <person name="Daniel R."/>
        </authorList>
    </citation>
    <scope>NUCLEOTIDE SEQUENCE [LARGE SCALE GENOMIC DNA]</scope>
    <source>
        <strain evidence="1 2">SB1</strain>
    </source>
</reference>
<dbReference type="GO" id="GO:0006974">
    <property type="term" value="P:DNA damage response"/>
    <property type="evidence" value="ECO:0007669"/>
    <property type="project" value="TreeGrafter"/>
</dbReference>
<dbReference type="EMBL" id="CP012160">
    <property type="protein sequence ID" value="AKS45611.1"/>
    <property type="molecule type" value="Genomic_DNA"/>
</dbReference>
<dbReference type="STRING" id="1458307.OSB_10530"/>
<dbReference type="KEGG" id="otm:OSB_10530"/>
<proteinExistence type="predicted"/>